<dbReference type="OrthoDB" id="19923at2759"/>
<dbReference type="InterPro" id="IPR008936">
    <property type="entry name" value="Rho_GTPase_activation_prot"/>
</dbReference>
<feature type="domain" description="Rho-GAP" evidence="6">
    <location>
        <begin position="223"/>
        <end position="415"/>
    </location>
</feature>
<evidence type="ECO:0000256" key="1">
    <source>
        <dbReference type="ARBA" id="ARBA00004514"/>
    </source>
</evidence>
<evidence type="ECO:0000256" key="4">
    <source>
        <dbReference type="ARBA" id="ARBA00022553"/>
    </source>
</evidence>
<protein>
    <recommendedName>
        <fullName evidence="10">SH3-domain binding protein 1</fullName>
    </recommendedName>
</protein>
<name>A0A9Q1J1H2_SYNKA</name>
<feature type="region of interest" description="Disordered" evidence="5">
    <location>
        <begin position="548"/>
        <end position="618"/>
    </location>
</feature>
<dbReference type="FunFam" id="1.10.555.10:FF:000001">
    <property type="entry name" value="Rho GTPase activating protein 44"/>
    <property type="match status" value="1"/>
</dbReference>
<dbReference type="SUPFAM" id="SSF103657">
    <property type="entry name" value="BAR/IMD domain-like"/>
    <property type="match status" value="1"/>
</dbReference>
<accession>A0A9Q1J1H2</accession>
<dbReference type="EMBL" id="JAINUF010000004">
    <property type="protein sequence ID" value="KAJ8363334.1"/>
    <property type="molecule type" value="Genomic_DNA"/>
</dbReference>
<dbReference type="Pfam" id="PF03114">
    <property type="entry name" value="BAR"/>
    <property type="match status" value="1"/>
</dbReference>
<keyword evidence="9" id="KW-1185">Reference proteome</keyword>
<dbReference type="InterPro" id="IPR004148">
    <property type="entry name" value="BAR_dom"/>
</dbReference>
<dbReference type="PROSITE" id="PS51021">
    <property type="entry name" value="BAR"/>
    <property type="match status" value="1"/>
</dbReference>
<dbReference type="SUPFAM" id="SSF48350">
    <property type="entry name" value="GTPase activation domain, GAP"/>
    <property type="match status" value="1"/>
</dbReference>
<dbReference type="InterPro" id="IPR047165">
    <property type="entry name" value="RHG17/44/SH3BP1-like"/>
</dbReference>
<gene>
    <name evidence="8" type="ORF">SKAU_G00121650</name>
</gene>
<evidence type="ECO:0000256" key="2">
    <source>
        <dbReference type="ARBA" id="ARBA00022468"/>
    </source>
</evidence>
<dbReference type="InterPro" id="IPR000198">
    <property type="entry name" value="RhoGAP_dom"/>
</dbReference>
<dbReference type="GO" id="GO:0032956">
    <property type="term" value="P:regulation of actin cytoskeleton organization"/>
    <property type="evidence" value="ECO:0007669"/>
    <property type="project" value="TreeGrafter"/>
</dbReference>
<dbReference type="AlphaFoldDB" id="A0A9Q1J1H2"/>
<evidence type="ECO:0000256" key="5">
    <source>
        <dbReference type="SAM" id="MobiDB-lite"/>
    </source>
</evidence>
<evidence type="ECO:0008006" key="10">
    <source>
        <dbReference type="Google" id="ProtNLM"/>
    </source>
</evidence>
<feature type="compositionally biased region" description="Polar residues" evidence="5">
    <location>
        <begin position="581"/>
        <end position="594"/>
    </location>
</feature>
<dbReference type="GO" id="GO:0005096">
    <property type="term" value="F:GTPase activator activity"/>
    <property type="evidence" value="ECO:0007669"/>
    <property type="project" value="UniProtKB-KW"/>
</dbReference>
<feature type="region of interest" description="Disordered" evidence="5">
    <location>
        <begin position="470"/>
        <end position="527"/>
    </location>
</feature>
<dbReference type="Pfam" id="PF00620">
    <property type="entry name" value="RhoGAP"/>
    <property type="match status" value="1"/>
</dbReference>
<dbReference type="PANTHER" id="PTHR14130:SF12">
    <property type="entry name" value="BARGIN-RELATED"/>
    <property type="match status" value="1"/>
</dbReference>
<sequence length="661" mass="73470">MEQRVEPARRAAQVVYKKLACCLQSQQGLDVGKRMKKLPQMLLSVSMAESLKDFDGDSSIRKVLEMSCFMQSFLAKTLAGFEVQLEKDVLEPLIKLSEEDLPEILKNKKQFAKLTTDWHNACNRSQTSSGPQAKQDGLREDMEEAWRRLENIKDQYSADLYHFASKEDDYASYFIRLLDLQAEYHKKSFGFLEKNISELRENCIHAGKQVSMLSNSSGKVFGRPLLSHLLDSGEEIAVPIRHCVQMLLDKGMEEEGLFRLAAAASAVKRLKSSLDCGHIDHNEFSSDPHAVAGALKSYLRELPEPLMTFELYSDWLKVAGEKEVSDRLEHLKGVLRKLPQENYNNLQYLMKFLACLSEQEAATKMSPKNIAIVLGPNLLWPRMEGEGSPMEMASQYSMQVVTVIEPLIQYASSLFPEGEDFTTPEALRSPDLSESLLQGLNSWMTSTHGTSLCSFFSVTDSSSVSSVDLAANSDPVASPTTVRQNPPSHSTSQTPTPNQNNDHNKGPTHTFAQSQEASPDQSHLSPTVVTEAQKDERFSWQYGPHLTQQSMEHRNPCPSSPSYTSTSAPSPCSAQPPARRTTLSCVTSQNPSTSRGKKRAMVKAPNVPPPPPPSPSSALLRRPMNPGTLECHLEISYIYMFHESPRQPVFTGTAAPSLAPT</sequence>
<keyword evidence="3" id="KW-0963">Cytoplasm</keyword>
<evidence type="ECO:0000256" key="3">
    <source>
        <dbReference type="ARBA" id="ARBA00022490"/>
    </source>
</evidence>
<evidence type="ECO:0000259" key="7">
    <source>
        <dbReference type="PROSITE" id="PS51021"/>
    </source>
</evidence>
<dbReference type="SMART" id="SM00324">
    <property type="entry name" value="RhoGAP"/>
    <property type="match status" value="1"/>
</dbReference>
<comment type="caution">
    <text evidence="8">The sequence shown here is derived from an EMBL/GenBank/DDBJ whole genome shotgun (WGS) entry which is preliminary data.</text>
</comment>
<dbReference type="GO" id="GO:0007165">
    <property type="term" value="P:signal transduction"/>
    <property type="evidence" value="ECO:0007669"/>
    <property type="project" value="InterPro"/>
</dbReference>
<feature type="compositionally biased region" description="Pro residues" evidence="5">
    <location>
        <begin position="606"/>
        <end position="615"/>
    </location>
</feature>
<dbReference type="Gene3D" id="1.10.555.10">
    <property type="entry name" value="Rho GTPase activation protein"/>
    <property type="match status" value="1"/>
</dbReference>
<evidence type="ECO:0000259" key="6">
    <source>
        <dbReference type="PROSITE" id="PS50238"/>
    </source>
</evidence>
<dbReference type="GO" id="GO:0035020">
    <property type="term" value="P:regulation of Rac protein signal transduction"/>
    <property type="evidence" value="ECO:0007669"/>
    <property type="project" value="TreeGrafter"/>
</dbReference>
<organism evidence="8 9">
    <name type="scientific">Synaphobranchus kaupii</name>
    <name type="common">Kaup's arrowtooth eel</name>
    <dbReference type="NCBI Taxonomy" id="118154"/>
    <lineage>
        <taxon>Eukaryota</taxon>
        <taxon>Metazoa</taxon>
        <taxon>Chordata</taxon>
        <taxon>Craniata</taxon>
        <taxon>Vertebrata</taxon>
        <taxon>Euteleostomi</taxon>
        <taxon>Actinopterygii</taxon>
        <taxon>Neopterygii</taxon>
        <taxon>Teleostei</taxon>
        <taxon>Anguilliformes</taxon>
        <taxon>Synaphobranchidae</taxon>
        <taxon>Synaphobranchus</taxon>
    </lineage>
</organism>
<proteinExistence type="predicted"/>
<feature type="domain" description="BAR" evidence="7">
    <location>
        <begin position="1"/>
        <end position="212"/>
    </location>
</feature>
<reference evidence="8" key="1">
    <citation type="journal article" date="2023" name="Science">
        <title>Genome structures resolve the early diversification of teleost fishes.</title>
        <authorList>
            <person name="Parey E."/>
            <person name="Louis A."/>
            <person name="Montfort J."/>
            <person name="Bouchez O."/>
            <person name="Roques C."/>
            <person name="Iampietro C."/>
            <person name="Lluch J."/>
            <person name="Castinel A."/>
            <person name="Donnadieu C."/>
            <person name="Desvignes T."/>
            <person name="Floi Bucao C."/>
            <person name="Jouanno E."/>
            <person name="Wen M."/>
            <person name="Mejri S."/>
            <person name="Dirks R."/>
            <person name="Jansen H."/>
            <person name="Henkel C."/>
            <person name="Chen W.J."/>
            <person name="Zahm M."/>
            <person name="Cabau C."/>
            <person name="Klopp C."/>
            <person name="Thompson A.W."/>
            <person name="Robinson-Rechavi M."/>
            <person name="Braasch I."/>
            <person name="Lecointre G."/>
            <person name="Bobe J."/>
            <person name="Postlethwait J.H."/>
            <person name="Berthelot C."/>
            <person name="Roest Crollius H."/>
            <person name="Guiguen Y."/>
        </authorList>
    </citation>
    <scope>NUCLEOTIDE SEQUENCE</scope>
    <source>
        <strain evidence="8">WJC10195</strain>
    </source>
</reference>
<dbReference type="GO" id="GO:0005829">
    <property type="term" value="C:cytosol"/>
    <property type="evidence" value="ECO:0007669"/>
    <property type="project" value="UniProtKB-SubCell"/>
</dbReference>
<feature type="compositionally biased region" description="Low complexity" evidence="5">
    <location>
        <begin position="556"/>
        <end position="577"/>
    </location>
</feature>
<dbReference type="Proteomes" id="UP001152622">
    <property type="component" value="Chromosome 4"/>
</dbReference>
<dbReference type="PROSITE" id="PS50238">
    <property type="entry name" value="RHOGAP"/>
    <property type="match status" value="1"/>
</dbReference>
<feature type="compositionally biased region" description="Polar residues" evidence="5">
    <location>
        <begin position="510"/>
        <end position="527"/>
    </location>
</feature>
<dbReference type="Gene3D" id="1.20.1270.60">
    <property type="entry name" value="Arfaptin homology (AH) domain/BAR domain"/>
    <property type="match status" value="1"/>
</dbReference>
<comment type="subcellular location">
    <subcellularLocation>
        <location evidence="1">Cytoplasm</location>
        <location evidence="1">Cytosol</location>
    </subcellularLocation>
</comment>
<dbReference type="InterPro" id="IPR027267">
    <property type="entry name" value="AH/BAR_dom_sf"/>
</dbReference>
<evidence type="ECO:0000313" key="9">
    <source>
        <dbReference type="Proteomes" id="UP001152622"/>
    </source>
</evidence>
<keyword evidence="2" id="KW-0343">GTPase activation</keyword>
<feature type="compositionally biased region" description="Low complexity" evidence="5">
    <location>
        <begin position="484"/>
        <end position="499"/>
    </location>
</feature>
<dbReference type="PANTHER" id="PTHR14130">
    <property type="entry name" value="3BP-1 RELATED RHOGAP"/>
    <property type="match status" value="1"/>
</dbReference>
<evidence type="ECO:0000313" key="8">
    <source>
        <dbReference type="EMBL" id="KAJ8363334.1"/>
    </source>
</evidence>
<keyword evidence="4" id="KW-0597">Phosphoprotein</keyword>
<dbReference type="FunFam" id="1.20.1270.60:FF:000053">
    <property type="entry name" value="SH3 domain-binding protein 1"/>
    <property type="match status" value="1"/>
</dbReference>